<proteinExistence type="predicted"/>
<evidence type="ECO:0000256" key="2">
    <source>
        <dbReference type="SAM" id="SignalP"/>
    </source>
</evidence>
<dbReference type="PANTHER" id="PTHR46663">
    <property type="entry name" value="DIGUANYLATE CYCLASE DGCT-RELATED"/>
    <property type="match status" value="1"/>
</dbReference>
<comment type="caution">
    <text evidence="4">The sequence shown here is derived from an EMBL/GenBank/DDBJ whole genome shotgun (WGS) entry which is preliminary data.</text>
</comment>
<gene>
    <name evidence="4" type="ORF">CWE25_08120</name>
</gene>
<dbReference type="EMBL" id="PIPV01000005">
    <property type="protein sequence ID" value="RUO53845.1"/>
    <property type="molecule type" value="Genomic_DNA"/>
</dbReference>
<dbReference type="Gene3D" id="3.40.190.10">
    <property type="entry name" value="Periplasmic binding protein-like II"/>
    <property type="match status" value="2"/>
</dbReference>
<comment type="cofactor">
    <cofactor evidence="1">
        <name>Mg(2+)</name>
        <dbReference type="ChEBI" id="CHEBI:18420"/>
    </cofactor>
</comment>
<keyword evidence="5" id="KW-1185">Reference proteome</keyword>
<dbReference type="CDD" id="cd01949">
    <property type="entry name" value="GGDEF"/>
    <property type="match status" value="1"/>
</dbReference>
<evidence type="ECO:0000313" key="5">
    <source>
        <dbReference type="Proteomes" id="UP000287330"/>
    </source>
</evidence>
<dbReference type="InterPro" id="IPR029787">
    <property type="entry name" value="Nucleotide_cyclase"/>
</dbReference>
<dbReference type="NCBIfam" id="TIGR00254">
    <property type="entry name" value="GGDEF"/>
    <property type="match status" value="1"/>
</dbReference>
<feature type="domain" description="GGDEF" evidence="3">
    <location>
        <begin position="344"/>
        <end position="477"/>
    </location>
</feature>
<dbReference type="AlphaFoldDB" id="A0A432XYK6"/>
<dbReference type="FunFam" id="3.30.70.270:FF:000001">
    <property type="entry name" value="Diguanylate cyclase domain protein"/>
    <property type="match status" value="1"/>
</dbReference>
<feature type="chain" id="PRO_5019502817" description="GGDEF domain-containing protein" evidence="2">
    <location>
        <begin position="22"/>
        <end position="477"/>
    </location>
</feature>
<keyword evidence="2" id="KW-0732">Signal</keyword>
<dbReference type="Gene3D" id="3.30.70.270">
    <property type="match status" value="1"/>
</dbReference>
<reference evidence="5" key="1">
    <citation type="journal article" date="2018" name="Front. Microbiol.">
        <title>Genome-Based Analysis Reveals the Taxonomy and Diversity of the Family Idiomarinaceae.</title>
        <authorList>
            <person name="Liu Y."/>
            <person name="Lai Q."/>
            <person name="Shao Z."/>
        </authorList>
    </citation>
    <scope>NUCLEOTIDE SEQUENCE [LARGE SCALE GENOMIC DNA]</scope>
    <source>
        <strain evidence="5">F23</strain>
    </source>
</reference>
<protein>
    <recommendedName>
        <fullName evidence="3">GGDEF domain-containing protein</fullName>
    </recommendedName>
</protein>
<dbReference type="PANTHER" id="PTHR46663:SF2">
    <property type="entry name" value="GGDEF DOMAIN-CONTAINING PROTEIN"/>
    <property type="match status" value="1"/>
</dbReference>
<dbReference type="Pfam" id="PF00497">
    <property type="entry name" value="SBP_bac_3"/>
    <property type="match status" value="1"/>
</dbReference>
<dbReference type="CDD" id="cd01007">
    <property type="entry name" value="PBP2_BvgS_HisK_like"/>
    <property type="match status" value="1"/>
</dbReference>
<dbReference type="InterPro" id="IPR052163">
    <property type="entry name" value="DGC-Regulatory_Protein"/>
</dbReference>
<feature type="signal peptide" evidence="2">
    <location>
        <begin position="1"/>
        <end position="21"/>
    </location>
</feature>
<dbReference type="InterPro" id="IPR001638">
    <property type="entry name" value="Solute-binding_3/MltF_N"/>
</dbReference>
<organism evidence="4 5">
    <name type="scientific">Idiomarina fontislapidosi</name>
    <dbReference type="NCBI Taxonomy" id="263723"/>
    <lineage>
        <taxon>Bacteria</taxon>
        <taxon>Pseudomonadati</taxon>
        <taxon>Pseudomonadota</taxon>
        <taxon>Gammaproteobacteria</taxon>
        <taxon>Alteromonadales</taxon>
        <taxon>Idiomarinaceae</taxon>
        <taxon>Idiomarina</taxon>
    </lineage>
</organism>
<dbReference type="OrthoDB" id="9180959at2"/>
<dbReference type="SMART" id="SM00267">
    <property type="entry name" value="GGDEF"/>
    <property type="match status" value="1"/>
</dbReference>
<evidence type="ECO:0000256" key="1">
    <source>
        <dbReference type="ARBA" id="ARBA00001946"/>
    </source>
</evidence>
<dbReference type="InterPro" id="IPR000160">
    <property type="entry name" value="GGDEF_dom"/>
</dbReference>
<sequence length="477" mass="53658">MRLFKYLAGYLGIFWVNAVLATTGSSVDTNDWLEEHQSIRVGVPQNLMPLIGIENGEGVGFDADMLRLISQHLSVELKWTPCGSWSQCLIALEQRNIDILPSMSYSEGRSRYASFTQRYWSMPWAVLYLNKDALDSTGSVNVGNLRGQRLGIIQDYSVVSLLRNQRGTEVIEYPEIDQAITALKDSQINVYVDSLPILVFELQRQPIANAQLEVLDDAPGQDLFFGVRSDWQPLVVTLNKGIDNITQSQQNQLRNKWYGYELQTGWSDEELLQIALKVGSGVVLVFLFIAFRNSRLRREVKLRKDAEKRIRYVATHDELTGLPNRKLLSDRLDQAILQAERSNKAFAIMFLDLDGFKQINDQYGHEVGDELLIHASQRMQSLLRRSDTVCRYGGDEFVVLLPTTPTTSAALAVARKLVVHIARPYQIGQHMLEVSTSIGVSLFPQHGSDENALLRAADKAMYAAKDAGKNDVRLAAP</sequence>
<evidence type="ECO:0000259" key="3">
    <source>
        <dbReference type="PROSITE" id="PS50887"/>
    </source>
</evidence>
<dbReference type="RefSeq" id="WP_110574268.1">
    <property type="nucleotide sequence ID" value="NZ_PIPV01000005.1"/>
</dbReference>
<dbReference type="GO" id="GO:0003824">
    <property type="term" value="F:catalytic activity"/>
    <property type="evidence" value="ECO:0007669"/>
    <property type="project" value="UniProtKB-ARBA"/>
</dbReference>
<dbReference type="SUPFAM" id="SSF55073">
    <property type="entry name" value="Nucleotide cyclase"/>
    <property type="match status" value="1"/>
</dbReference>
<dbReference type="SMART" id="SM00062">
    <property type="entry name" value="PBPb"/>
    <property type="match status" value="1"/>
</dbReference>
<dbReference type="Pfam" id="PF00990">
    <property type="entry name" value="GGDEF"/>
    <property type="match status" value="1"/>
</dbReference>
<dbReference type="InterPro" id="IPR043128">
    <property type="entry name" value="Rev_trsase/Diguanyl_cyclase"/>
</dbReference>
<dbReference type="Proteomes" id="UP000287330">
    <property type="component" value="Unassembled WGS sequence"/>
</dbReference>
<accession>A0A432XYK6</accession>
<dbReference type="PROSITE" id="PS50887">
    <property type="entry name" value="GGDEF"/>
    <property type="match status" value="1"/>
</dbReference>
<dbReference type="SUPFAM" id="SSF53850">
    <property type="entry name" value="Periplasmic binding protein-like II"/>
    <property type="match status" value="1"/>
</dbReference>
<evidence type="ECO:0000313" key="4">
    <source>
        <dbReference type="EMBL" id="RUO53845.1"/>
    </source>
</evidence>
<name>A0A432XYK6_9GAMM</name>